<dbReference type="InterPro" id="IPR050109">
    <property type="entry name" value="HTH-type_TetR-like_transc_reg"/>
</dbReference>
<accession>A0ABW5HBE8</accession>
<proteinExistence type="predicted"/>
<dbReference type="PANTHER" id="PTHR30055:SF187">
    <property type="entry name" value="TRANSCRIPTIONAL REGULATORY PROTEIN"/>
    <property type="match status" value="1"/>
</dbReference>
<evidence type="ECO:0000259" key="3">
    <source>
        <dbReference type="PROSITE" id="PS50977"/>
    </source>
</evidence>
<dbReference type="PANTHER" id="PTHR30055">
    <property type="entry name" value="HTH-TYPE TRANSCRIPTIONAL REGULATOR RUTR"/>
    <property type="match status" value="1"/>
</dbReference>
<dbReference type="PROSITE" id="PS50977">
    <property type="entry name" value="HTH_TETR_2"/>
    <property type="match status" value="1"/>
</dbReference>
<evidence type="ECO:0000313" key="4">
    <source>
        <dbReference type="EMBL" id="MFD2470074.1"/>
    </source>
</evidence>
<dbReference type="SUPFAM" id="SSF46689">
    <property type="entry name" value="Homeodomain-like"/>
    <property type="match status" value="1"/>
</dbReference>
<evidence type="ECO:0000256" key="2">
    <source>
        <dbReference type="PROSITE-ProRule" id="PRU00335"/>
    </source>
</evidence>
<name>A0ABW5HBE8_9PSEU</name>
<dbReference type="InterPro" id="IPR009057">
    <property type="entry name" value="Homeodomain-like_sf"/>
</dbReference>
<dbReference type="RefSeq" id="WP_378306984.1">
    <property type="nucleotide sequence ID" value="NZ_JBHUKS010000015.1"/>
</dbReference>
<dbReference type="InterPro" id="IPR001647">
    <property type="entry name" value="HTH_TetR"/>
</dbReference>
<keyword evidence="5" id="KW-1185">Reference proteome</keyword>
<reference evidence="5" key="1">
    <citation type="journal article" date="2019" name="Int. J. Syst. Evol. Microbiol.">
        <title>The Global Catalogue of Microorganisms (GCM) 10K type strain sequencing project: providing services to taxonomists for standard genome sequencing and annotation.</title>
        <authorList>
            <consortium name="The Broad Institute Genomics Platform"/>
            <consortium name="The Broad Institute Genome Sequencing Center for Infectious Disease"/>
            <person name="Wu L."/>
            <person name="Ma J."/>
        </authorList>
    </citation>
    <scope>NUCLEOTIDE SEQUENCE [LARGE SCALE GENOMIC DNA]</scope>
    <source>
        <strain evidence="5">CGMCC 4.7641</strain>
    </source>
</reference>
<keyword evidence="1 2" id="KW-0238">DNA-binding</keyword>
<evidence type="ECO:0000313" key="5">
    <source>
        <dbReference type="Proteomes" id="UP001597483"/>
    </source>
</evidence>
<gene>
    <name evidence="4" type="ORF">ACFSVL_21995</name>
</gene>
<organism evidence="4 5">
    <name type="scientific">Amycolatopsis silviterrae</name>
    <dbReference type="NCBI Taxonomy" id="1656914"/>
    <lineage>
        <taxon>Bacteria</taxon>
        <taxon>Bacillati</taxon>
        <taxon>Actinomycetota</taxon>
        <taxon>Actinomycetes</taxon>
        <taxon>Pseudonocardiales</taxon>
        <taxon>Pseudonocardiaceae</taxon>
        <taxon>Amycolatopsis</taxon>
    </lineage>
</organism>
<dbReference type="Gene3D" id="1.10.357.10">
    <property type="entry name" value="Tetracycline Repressor, domain 2"/>
    <property type="match status" value="1"/>
</dbReference>
<evidence type="ECO:0000256" key="1">
    <source>
        <dbReference type="ARBA" id="ARBA00023125"/>
    </source>
</evidence>
<protein>
    <submittedName>
        <fullName evidence="4">TetR/AcrR family transcriptional regulator</fullName>
    </submittedName>
</protein>
<dbReference type="Proteomes" id="UP001597483">
    <property type="component" value="Unassembled WGS sequence"/>
</dbReference>
<feature type="domain" description="HTH tetR-type" evidence="3">
    <location>
        <begin position="15"/>
        <end position="75"/>
    </location>
</feature>
<sequence length="201" mass="21632">MSRAAEPETLAEPPGAYRSRFTRALESLLAEKRFQKVTIGDLVGRAHTSRRGFYEHFDSKEACLLALLAEAAESGAAQVSAAVDRTAPWQTQIRQLVTAWIAVVDARPAVMLSRIRDLPLVDTSADDDAYRTVVRAVSAGSEFQASGGTPLTRIRALILVGGLEKLAEDAIRSGRELSAHTEEAVRATLLLTQADTASTSV</sequence>
<comment type="caution">
    <text evidence="4">The sequence shown here is derived from an EMBL/GenBank/DDBJ whole genome shotgun (WGS) entry which is preliminary data.</text>
</comment>
<dbReference type="Pfam" id="PF00440">
    <property type="entry name" value="TetR_N"/>
    <property type="match status" value="1"/>
</dbReference>
<dbReference type="EMBL" id="JBHUKS010000015">
    <property type="protein sequence ID" value="MFD2470074.1"/>
    <property type="molecule type" value="Genomic_DNA"/>
</dbReference>
<feature type="DNA-binding region" description="H-T-H motif" evidence="2">
    <location>
        <begin position="38"/>
        <end position="57"/>
    </location>
</feature>